<dbReference type="AlphaFoldDB" id="A0A0A3XXG7"/>
<accession>A0A0A3XXG7</accession>
<organism evidence="1 2">
    <name type="scientific">Bradyrhizobium japonicum</name>
    <dbReference type="NCBI Taxonomy" id="375"/>
    <lineage>
        <taxon>Bacteria</taxon>
        <taxon>Pseudomonadati</taxon>
        <taxon>Pseudomonadota</taxon>
        <taxon>Alphaproteobacteria</taxon>
        <taxon>Hyphomicrobiales</taxon>
        <taxon>Nitrobacteraceae</taxon>
        <taxon>Bradyrhizobium</taxon>
    </lineage>
</organism>
<gene>
    <name evidence="1" type="ORF">MA20_20335</name>
</gene>
<dbReference type="EMBL" id="JRPN01000017">
    <property type="protein sequence ID" value="KGT77984.1"/>
    <property type="molecule type" value="Genomic_DNA"/>
</dbReference>
<evidence type="ECO:0000313" key="1">
    <source>
        <dbReference type="EMBL" id="KGT77984.1"/>
    </source>
</evidence>
<evidence type="ECO:0000313" key="2">
    <source>
        <dbReference type="Proteomes" id="UP000030377"/>
    </source>
</evidence>
<protein>
    <submittedName>
        <fullName evidence="1">Uncharacterized protein</fullName>
    </submittedName>
</protein>
<dbReference type="KEGG" id="bjp:RN69_38585"/>
<comment type="caution">
    <text evidence="1">The sequence shown here is derived from an EMBL/GenBank/DDBJ whole genome shotgun (WGS) entry which is preliminary data.</text>
</comment>
<dbReference type="Proteomes" id="UP000030377">
    <property type="component" value="Unassembled WGS sequence"/>
</dbReference>
<proteinExistence type="predicted"/>
<name>A0A0A3XXG7_BRAJP</name>
<reference evidence="1 2" key="1">
    <citation type="submission" date="2014-09" db="EMBL/GenBank/DDBJ databases">
        <title>Draft genome of Bradyrhizobium japonicum Is-34.</title>
        <authorList>
            <person name="Tsurumaru H."/>
            <person name="Yamakawa T."/>
            <person name="Hashimoto S."/>
            <person name="Okizaki K."/>
            <person name="Kanesaki Y."/>
            <person name="Yoshikawa H."/>
            <person name="Yajima S."/>
        </authorList>
    </citation>
    <scope>NUCLEOTIDE SEQUENCE [LARGE SCALE GENOMIC DNA]</scope>
    <source>
        <strain evidence="1 2">Is-34</strain>
    </source>
</reference>
<dbReference type="PATRIC" id="fig|375.38.peg.4741"/>
<sequence>MRSEFNRDAHCIVAMVRAPQLGASQVTYRRICGEGSPAVDLAHVDLAGGEQARTALPRRPLMANGLDLDPSLELLTRPLNCVGSRNKMSRRQLPLRCSTARCMVLPSAQRQREREWQVRRRGR</sequence>